<evidence type="ECO:0000313" key="5">
    <source>
        <dbReference type="Proteomes" id="UP000186594"/>
    </source>
</evidence>
<keyword evidence="2" id="KW-0521">NADP</keyword>
<dbReference type="GO" id="GO:0016491">
    <property type="term" value="F:oxidoreductase activity"/>
    <property type="evidence" value="ECO:0007669"/>
    <property type="project" value="UniProtKB-KW"/>
</dbReference>
<gene>
    <name evidence="4" type="ORF">NEOLI_002407</name>
</gene>
<dbReference type="PANTHER" id="PTHR24320:SF282">
    <property type="entry name" value="WW DOMAIN-CONTAINING OXIDOREDUCTASE"/>
    <property type="match status" value="1"/>
</dbReference>
<protein>
    <submittedName>
        <fullName evidence="4">Putative oxidoreductase</fullName>
    </submittedName>
</protein>
<evidence type="ECO:0000256" key="2">
    <source>
        <dbReference type="ARBA" id="ARBA00022857"/>
    </source>
</evidence>
<name>A0A1U7LK32_NEOID</name>
<dbReference type="OrthoDB" id="191139at2759"/>
<dbReference type="Proteomes" id="UP000186594">
    <property type="component" value="Unassembled WGS sequence"/>
</dbReference>
<dbReference type="EMBL" id="LXFE01002660">
    <property type="protein sequence ID" value="OLL22881.1"/>
    <property type="molecule type" value="Genomic_DNA"/>
</dbReference>
<evidence type="ECO:0000256" key="3">
    <source>
        <dbReference type="ARBA" id="ARBA00023002"/>
    </source>
</evidence>
<dbReference type="STRING" id="1198029.A0A1U7LK32"/>
<dbReference type="SUPFAM" id="SSF51735">
    <property type="entry name" value="NAD(P)-binding Rossmann-fold domains"/>
    <property type="match status" value="1"/>
</dbReference>
<keyword evidence="5" id="KW-1185">Reference proteome</keyword>
<dbReference type="PRINTS" id="PR00081">
    <property type="entry name" value="GDHRDH"/>
</dbReference>
<dbReference type="InterPro" id="IPR036291">
    <property type="entry name" value="NAD(P)-bd_dom_sf"/>
</dbReference>
<reference evidence="4 5" key="1">
    <citation type="submission" date="2016-04" db="EMBL/GenBank/DDBJ databases">
        <title>Evolutionary innovation and constraint leading to complex multicellularity in the Ascomycota.</title>
        <authorList>
            <person name="Cisse O."/>
            <person name="Nguyen A."/>
            <person name="Hewitt D.A."/>
            <person name="Jedd G."/>
            <person name="Stajich J.E."/>
        </authorList>
    </citation>
    <scope>NUCLEOTIDE SEQUENCE [LARGE SCALE GENOMIC DNA]</scope>
    <source>
        <strain evidence="4 5">DAH-3</strain>
    </source>
</reference>
<accession>A0A1U7LK32</accession>
<keyword evidence="3" id="KW-0560">Oxidoreductase</keyword>
<organism evidence="4 5">
    <name type="scientific">Neolecta irregularis (strain DAH-3)</name>
    <dbReference type="NCBI Taxonomy" id="1198029"/>
    <lineage>
        <taxon>Eukaryota</taxon>
        <taxon>Fungi</taxon>
        <taxon>Dikarya</taxon>
        <taxon>Ascomycota</taxon>
        <taxon>Taphrinomycotina</taxon>
        <taxon>Neolectales</taxon>
        <taxon>Neolectaceae</taxon>
        <taxon>Neolecta</taxon>
    </lineage>
</organism>
<dbReference type="Pfam" id="PF00106">
    <property type="entry name" value="adh_short"/>
    <property type="match status" value="1"/>
</dbReference>
<comment type="caution">
    <text evidence="4">The sequence shown here is derived from an EMBL/GenBank/DDBJ whole genome shotgun (WGS) entry which is preliminary data.</text>
</comment>
<evidence type="ECO:0000256" key="1">
    <source>
        <dbReference type="ARBA" id="ARBA00006484"/>
    </source>
</evidence>
<dbReference type="AlphaFoldDB" id="A0A1U7LK32"/>
<dbReference type="PANTHER" id="PTHR24320">
    <property type="entry name" value="RETINOL DEHYDROGENASE"/>
    <property type="match status" value="1"/>
</dbReference>
<sequence>MHISSLGIYPHTRNFDVDKDIPDLTGKVYVVTGGTYAVSSAAKRQGYGGLGLETTFQLLRHNATVYIAGKSKKSALTAISSLKERLADKYSVQNPTVYFHHLDLENIQACVDSARDLGIKTAHIDCIIANAGISFLPFYLTRDGIENCMAHLGHFTFVTRLLAKMNDGARVVVVSSEAHEIANKINYYGITSPLANPEWLSIFGVIGPASRYAQSKFANVLFANKLARDNPRLLVNACHPGLISTGINRSAGAYTSFFNSVYNWVLSLIGMSIKDGATTQLFLATATDIERNKVTGKYFSPIALETESSKASRDINAADELWEWSETKVKETIMDSQIKDLKIRNMN</sequence>
<proteinExistence type="inferred from homology"/>
<dbReference type="Gene3D" id="3.40.50.720">
    <property type="entry name" value="NAD(P)-binding Rossmann-like Domain"/>
    <property type="match status" value="1"/>
</dbReference>
<dbReference type="InterPro" id="IPR002347">
    <property type="entry name" value="SDR_fam"/>
</dbReference>
<evidence type="ECO:0000313" key="4">
    <source>
        <dbReference type="EMBL" id="OLL22881.1"/>
    </source>
</evidence>
<comment type="similarity">
    <text evidence="1">Belongs to the short-chain dehydrogenases/reductases (SDR) family.</text>
</comment>